<dbReference type="Gramene" id="LPERR04G15700.1">
    <property type="protein sequence ID" value="LPERR04G15700.1"/>
    <property type="gene ID" value="LPERR04G15700"/>
</dbReference>
<proteinExistence type="predicted"/>
<dbReference type="eggNOG" id="ENOG502QQ4H">
    <property type="taxonomic scope" value="Eukaryota"/>
</dbReference>
<evidence type="ECO:0000256" key="1">
    <source>
        <dbReference type="SAM" id="MobiDB-lite"/>
    </source>
</evidence>
<dbReference type="PANTHER" id="PTHR31343:SF37">
    <property type="entry name" value="OSJNBA0038O10.24-LIKE PROTEIN"/>
    <property type="match status" value="1"/>
</dbReference>
<evidence type="ECO:0000313" key="3">
    <source>
        <dbReference type="Proteomes" id="UP000032180"/>
    </source>
</evidence>
<dbReference type="InterPro" id="IPR008507">
    <property type="entry name" value="DUF789"/>
</dbReference>
<evidence type="ECO:0000313" key="2">
    <source>
        <dbReference type="EnsemblPlants" id="LPERR04G15700.1"/>
    </source>
</evidence>
<feature type="region of interest" description="Disordered" evidence="1">
    <location>
        <begin position="315"/>
        <end position="355"/>
    </location>
</feature>
<reference evidence="2 3" key="1">
    <citation type="submission" date="2012-08" db="EMBL/GenBank/DDBJ databases">
        <title>Oryza genome evolution.</title>
        <authorList>
            <person name="Wing R.A."/>
        </authorList>
    </citation>
    <scope>NUCLEOTIDE SEQUENCE</scope>
</reference>
<protein>
    <submittedName>
        <fullName evidence="2">Uncharacterized protein</fullName>
    </submittedName>
</protein>
<dbReference type="HOGENOM" id="CLU_035287_0_0_1"/>
<dbReference type="Proteomes" id="UP000032180">
    <property type="component" value="Chromosome 4"/>
</dbReference>
<name>A0A0D9W7E2_9ORYZ</name>
<dbReference type="Pfam" id="PF05623">
    <property type="entry name" value="DUF789"/>
    <property type="match status" value="1"/>
</dbReference>
<dbReference type="STRING" id="77586.A0A0D9W7E2"/>
<sequence>MGSTDDVDYGSGAKLEGVHSNLRSFLHSVTPTLEAYTVAKSNNYSGKTADLGRCFYLVDLWNHFYPLSACGVSTPVRLPTGQEIEQYFVPYLSAIQTPAGHGDNKMIVSNLFDTNNYDWCSKTDNWNCQYATTSLESSGKSDSPRSNRSGGPCFQYFECDSPYERVPLADKVYQLCYNSAPLSSLNSLELSPSSWMSVFWYPIGHLPAMNKKDLTTCFLTYHSLSTLEDRTPLDSNDPFTLPPIGLATHKTDGNVWTSVDSGDQELTTYLVGAADSWLKKLGVQHHDFNYFLNSNRSLAHYRSLTEASARVELALASPEASEASTEASEASPPEASTEASEASPEEASEAGAGAA</sequence>
<accession>A0A0D9W7E2</accession>
<reference evidence="2" key="3">
    <citation type="submission" date="2015-04" db="UniProtKB">
        <authorList>
            <consortium name="EnsemblPlants"/>
        </authorList>
    </citation>
    <scope>IDENTIFICATION</scope>
</reference>
<organism evidence="2 3">
    <name type="scientific">Leersia perrieri</name>
    <dbReference type="NCBI Taxonomy" id="77586"/>
    <lineage>
        <taxon>Eukaryota</taxon>
        <taxon>Viridiplantae</taxon>
        <taxon>Streptophyta</taxon>
        <taxon>Embryophyta</taxon>
        <taxon>Tracheophyta</taxon>
        <taxon>Spermatophyta</taxon>
        <taxon>Magnoliopsida</taxon>
        <taxon>Liliopsida</taxon>
        <taxon>Poales</taxon>
        <taxon>Poaceae</taxon>
        <taxon>BOP clade</taxon>
        <taxon>Oryzoideae</taxon>
        <taxon>Oryzeae</taxon>
        <taxon>Oryzinae</taxon>
        <taxon>Leersia</taxon>
    </lineage>
</organism>
<reference evidence="3" key="2">
    <citation type="submission" date="2013-12" db="EMBL/GenBank/DDBJ databases">
        <authorList>
            <person name="Yu Y."/>
            <person name="Lee S."/>
            <person name="de Baynast K."/>
            <person name="Wissotski M."/>
            <person name="Liu L."/>
            <person name="Talag J."/>
            <person name="Goicoechea J."/>
            <person name="Angelova A."/>
            <person name="Jetty R."/>
            <person name="Kudrna D."/>
            <person name="Golser W."/>
            <person name="Rivera L."/>
            <person name="Zhang J."/>
            <person name="Wing R."/>
        </authorList>
    </citation>
    <scope>NUCLEOTIDE SEQUENCE</scope>
</reference>
<dbReference type="PANTHER" id="PTHR31343">
    <property type="entry name" value="T15D22.8"/>
    <property type="match status" value="1"/>
</dbReference>
<dbReference type="AlphaFoldDB" id="A0A0D9W7E2"/>
<feature type="compositionally biased region" description="Low complexity" evidence="1">
    <location>
        <begin position="315"/>
        <end position="342"/>
    </location>
</feature>
<dbReference type="EnsemblPlants" id="LPERR04G15700.1">
    <property type="protein sequence ID" value="LPERR04G15700.1"/>
    <property type="gene ID" value="LPERR04G15700"/>
</dbReference>
<keyword evidence="3" id="KW-1185">Reference proteome</keyword>